<keyword evidence="11" id="KW-0472">Membrane</keyword>
<keyword evidence="8 9" id="KW-0456">Lyase</keyword>
<reference evidence="13 14" key="1">
    <citation type="submission" date="2024-11" db="EMBL/GenBank/DDBJ databases">
        <title>A near-complete genome assembly of Cinchona calisaya.</title>
        <authorList>
            <person name="Lian D.C."/>
            <person name="Zhao X.W."/>
            <person name="Wei L."/>
        </authorList>
    </citation>
    <scope>NUCLEOTIDE SEQUENCE [LARGE SCALE GENOMIC DNA]</scope>
    <source>
        <tissue evidence="13">Nenye</tissue>
    </source>
</reference>
<evidence type="ECO:0000256" key="4">
    <source>
        <dbReference type="ARBA" id="ARBA00012272"/>
    </source>
</evidence>
<evidence type="ECO:0000256" key="8">
    <source>
        <dbReference type="ARBA" id="ARBA00023239"/>
    </source>
</evidence>
<organism evidence="13 14">
    <name type="scientific">Cinchona calisaya</name>
    <dbReference type="NCBI Taxonomy" id="153742"/>
    <lineage>
        <taxon>Eukaryota</taxon>
        <taxon>Viridiplantae</taxon>
        <taxon>Streptophyta</taxon>
        <taxon>Embryophyta</taxon>
        <taxon>Tracheophyta</taxon>
        <taxon>Spermatophyta</taxon>
        <taxon>Magnoliopsida</taxon>
        <taxon>eudicotyledons</taxon>
        <taxon>Gunneridae</taxon>
        <taxon>Pentapetalae</taxon>
        <taxon>asterids</taxon>
        <taxon>lamiids</taxon>
        <taxon>Gentianales</taxon>
        <taxon>Rubiaceae</taxon>
        <taxon>Cinchonoideae</taxon>
        <taxon>Cinchoneae</taxon>
        <taxon>Cinchona</taxon>
    </lineage>
</organism>
<keyword evidence="7 9" id="KW-0106">Calcium</keyword>
<evidence type="ECO:0000259" key="12">
    <source>
        <dbReference type="SMART" id="SM00656"/>
    </source>
</evidence>
<dbReference type="EMBL" id="JBJUIK010000008">
    <property type="protein sequence ID" value="KAL3520774.1"/>
    <property type="molecule type" value="Genomic_DNA"/>
</dbReference>
<evidence type="ECO:0000256" key="10">
    <source>
        <dbReference type="SAM" id="MobiDB-lite"/>
    </source>
</evidence>
<evidence type="ECO:0000256" key="9">
    <source>
        <dbReference type="RuleBase" id="RU361123"/>
    </source>
</evidence>
<dbReference type="InterPro" id="IPR045032">
    <property type="entry name" value="PEL"/>
</dbReference>
<dbReference type="AlphaFoldDB" id="A0ABD2ZNS0"/>
<comment type="similarity">
    <text evidence="3 9">Belongs to the polysaccharide lyase 1 family.</text>
</comment>
<keyword evidence="5 9" id="KW-0479">Metal-binding</keyword>
<dbReference type="InterPro" id="IPR012334">
    <property type="entry name" value="Pectin_lyas_fold"/>
</dbReference>
<dbReference type="PANTHER" id="PTHR31683">
    <property type="entry name" value="PECTATE LYASE 18-RELATED"/>
    <property type="match status" value="1"/>
</dbReference>
<gene>
    <name evidence="13" type="ORF">ACH5RR_018923</name>
</gene>
<dbReference type="Proteomes" id="UP001630127">
    <property type="component" value="Unassembled WGS sequence"/>
</dbReference>
<dbReference type="GO" id="GO:0046872">
    <property type="term" value="F:metal ion binding"/>
    <property type="evidence" value="ECO:0007669"/>
    <property type="project" value="UniProtKB-KW"/>
</dbReference>
<evidence type="ECO:0000256" key="1">
    <source>
        <dbReference type="ARBA" id="ARBA00000695"/>
    </source>
</evidence>
<evidence type="ECO:0000256" key="6">
    <source>
        <dbReference type="ARBA" id="ARBA00022729"/>
    </source>
</evidence>
<dbReference type="InterPro" id="IPR018082">
    <property type="entry name" value="AmbAllergen"/>
</dbReference>
<evidence type="ECO:0000256" key="7">
    <source>
        <dbReference type="ARBA" id="ARBA00022837"/>
    </source>
</evidence>
<dbReference type="SUPFAM" id="SSF51126">
    <property type="entry name" value="Pectin lyase-like"/>
    <property type="match status" value="1"/>
</dbReference>
<dbReference type="EC" id="4.2.2.2" evidence="4 9"/>
<feature type="transmembrane region" description="Helical" evidence="11">
    <location>
        <begin position="483"/>
        <end position="503"/>
    </location>
</feature>
<evidence type="ECO:0000256" key="5">
    <source>
        <dbReference type="ARBA" id="ARBA00022723"/>
    </source>
</evidence>
<sequence>MFGSPPPRMLPPPPPHNLFTIQLLALLIFFLSPLVSSSYFNLTLPHQHPYPEAVALEVRRKVNASLSTRRQLLSNSFKDQQAQCLTGNPIDDCWKCDANWANNRQRLADCGIGFGQAALGGKGGQIYIVSDSSDHDAVNPTPGTLRHAVIQDEPLWIVFAGNMQIKLKHELIVNSFKTIDGRGAIVEITGGGCITLQYVSNVIIHNVYIYNCVPSGNTNIRSSPTHVGWRGISDGDGISIFGSRNIWIDHCGLSHCTDGLIDAIMGSTAITISNNFFTHHNDVMLLGHEDQYLPDSGMQVTIAFNHFGVGLVQRMPRCRRGYIHVVNNDFTEWKMYAIGGSANPTINSQGNRYIAPSDPDAKEVTKRVDTGEKEWSDWNWRTDGDILVNGAFFVPSGEGLGPQYAMASSVEPKSSGLIDQITMNAGVLGGPRDNSVSISYSGGTTTPDSANGNAGGGSRGGDADFFGMIFGSGAPPTPTSCTAIVLSHLIILILYVFTNYAALL</sequence>
<keyword evidence="6" id="KW-0732">Signal</keyword>
<proteinExistence type="inferred from homology"/>
<evidence type="ECO:0000313" key="13">
    <source>
        <dbReference type="EMBL" id="KAL3520774.1"/>
    </source>
</evidence>
<dbReference type="Gene3D" id="2.160.20.10">
    <property type="entry name" value="Single-stranded right-handed beta-helix, Pectin lyase-like"/>
    <property type="match status" value="1"/>
</dbReference>
<comment type="catalytic activity">
    <reaction evidence="1 9">
        <text>Eliminative cleavage of (1-&gt;4)-alpha-D-galacturonan to give oligosaccharides with 4-deoxy-alpha-D-galact-4-enuronosyl groups at their non-reducing ends.</text>
        <dbReference type="EC" id="4.2.2.2"/>
    </reaction>
</comment>
<evidence type="ECO:0000256" key="3">
    <source>
        <dbReference type="ARBA" id="ARBA00010980"/>
    </source>
</evidence>
<name>A0ABD2ZNS0_9GENT</name>
<protein>
    <recommendedName>
        <fullName evidence="4 9">Pectate lyase</fullName>
        <ecNumber evidence="4 9">4.2.2.2</ecNumber>
    </recommendedName>
</protein>
<feature type="compositionally biased region" description="Polar residues" evidence="10">
    <location>
        <begin position="436"/>
        <end position="447"/>
    </location>
</feature>
<dbReference type="PRINTS" id="PR00807">
    <property type="entry name" value="AMBALLERGEN"/>
</dbReference>
<dbReference type="Pfam" id="PF00544">
    <property type="entry name" value="Pectate_lyase_4"/>
    <property type="match status" value="1"/>
</dbReference>
<dbReference type="PANTHER" id="PTHR31683:SF11">
    <property type="entry name" value="PECTATE LYASE"/>
    <property type="match status" value="1"/>
</dbReference>
<dbReference type="InterPro" id="IPR002022">
    <property type="entry name" value="Pec_lyase"/>
</dbReference>
<dbReference type="FunFam" id="2.160.20.10:FF:000009">
    <property type="entry name" value="Pectate lyase"/>
    <property type="match status" value="1"/>
</dbReference>
<evidence type="ECO:0000256" key="11">
    <source>
        <dbReference type="SAM" id="Phobius"/>
    </source>
</evidence>
<feature type="domain" description="Pectate lyase" evidence="12">
    <location>
        <begin position="162"/>
        <end position="359"/>
    </location>
</feature>
<comment type="pathway">
    <text evidence="2 9">Glycan metabolism; pectin degradation; 2-dehydro-3-deoxy-D-gluconate from pectin: step 2/5.</text>
</comment>
<evidence type="ECO:0000256" key="2">
    <source>
        <dbReference type="ARBA" id="ARBA00005220"/>
    </source>
</evidence>
<dbReference type="SMART" id="SM00656">
    <property type="entry name" value="Amb_all"/>
    <property type="match status" value="1"/>
</dbReference>
<keyword evidence="11" id="KW-0812">Transmembrane</keyword>
<comment type="caution">
    <text evidence="13">The sequence shown here is derived from an EMBL/GenBank/DDBJ whole genome shotgun (WGS) entry which is preliminary data.</text>
</comment>
<dbReference type="GO" id="GO:0030570">
    <property type="term" value="F:pectate lyase activity"/>
    <property type="evidence" value="ECO:0007669"/>
    <property type="project" value="UniProtKB-EC"/>
</dbReference>
<keyword evidence="11" id="KW-1133">Transmembrane helix</keyword>
<feature type="region of interest" description="Disordered" evidence="10">
    <location>
        <begin position="436"/>
        <end position="457"/>
    </location>
</feature>
<dbReference type="InterPro" id="IPR011050">
    <property type="entry name" value="Pectin_lyase_fold/virulence"/>
</dbReference>
<evidence type="ECO:0000313" key="14">
    <source>
        <dbReference type="Proteomes" id="UP001630127"/>
    </source>
</evidence>
<comment type="cofactor">
    <cofactor evidence="9">
        <name>Ca(2+)</name>
        <dbReference type="ChEBI" id="CHEBI:29108"/>
    </cofactor>
    <text evidence="9">Binds 1 Ca(2+) ion. Required for its activity.</text>
</comment>
<keyword evidence="14" id="KW-1185">Reference proteome</keyword>
<accession>A0ABD2ZNS0</accession>